<dbReference type="Pfam" id="PF00069">
    <property type="entry name" value="Pkinase"/>
    <property type="match status" value="1"/>
</dbReference>
<dbReference type="Gene3D" id="1.10.510.10">
    <property type="entry name" value="Transferase(Phosphotransferase) domain 1"/>
    <property type="match status" value="1"/>
</dbReference>
<dbReference type="InterPro" id="IPR008271">
    <property type="entry name" value="Ser/Thr_kinase_AS"/>
</dbReference>
<dbReference type="GO" id="GO:0016020">
    <property type="term" value="C:membrane"/>
    <property type="evidence" value="ECO:0007669"/>
    <property type="project" value="TreeGrafter"/>
</dbReference>
<keyword evidence="2 5" id="KW-0547">Nucleotide-binding</keyword>
<evidence type="ECO:0000256" key="2">
    <source>
        <dbReference type="ARBA" id="ARBA00022741"/>
    </source>
</evidence>
<keyword evidence="1" id="KW-0808">Transferase</keyword>
<sequence length="178" mass="20610">MDYEHFLRSNMLVPIHPLGKGAYGCVYLAYSLDYGLVAVKIFLKDKFDKKEYDASFELYRKRKENFFTTILKSYYEGDLYSFIIMEYSNMNTLNIIAKQPHIPLPSYVLRALMNQILAGIKTFHDSGLIHRDIKCDNILLHSPHGSGLVYSKISDFGFAKLEDLTHEQTYRAGTIPYM</sequence>
<name>A0A5J4V3E2_9EUKA</name>
<dbReference type="InterPro" id="IPR000719">
    <property type="entry name" value="Prot_kinase_dom"/>
</dbReference>
<evidence type="ECO:0000313" key="8">
    <source>
        <dbReference type="EMBL" id="KAA6376571.1"/>
    </source>
</evidence>
<keyword evidence="6" id="KW-0723">Serine/threonine-protein kinase</keyword>
<evidence type="ECO:0000256" key="5">
    <source>
        <dbReference type="PROSITE-ProRule" id="PRU10141"/>
    </source>
</evidence>
<dbReference type="InterPro" id="IPR011009">
    <property type="entry name" value="Kinase-like_dom_sf"/>
</dbReference>
<comment type="similarity">
    <text evidence="6">Belongs to the protein kinase superfamily.</text>
</comment>
<dbReference type="PANTHER" id="PTHR24348">
    <property type="entry name" value="SERINE/THREONINE-PROTEIN KINASE UNC-51-RELATED"/>
    <property type="match status" value="1"/>
</dbReference>
<dbReference type="GO" id="GO:0010506">
    <property type="term" value="P:regulation of autophagy"/>
    <property type="evidence" value="ECO:0007669"/>
    <property type="project" value="InterPro"/>
</dbReference>
<dbReference type="AlphaFoldDB" id="A0A5J4V3E2"/>
<dbReference type="InterPro" id="IPR045269">
    <property type="entry name" value="Atg1-like"/>
</dbReference>
<dbReference type="PANTHER" id="PTHR24348:SF22">
    <property type="entry name" value="NON-SPECIFIC SERINE_THREONINE PROTEIN KINASE"/>
    <property type="match status" value="1"/>
</dbReference>
<accession>A0A5J4V3E2</accession>
<evidence type="ECO:0000313" key="9">
    <source>
        <dbReference type="Proteomes" id="UP000324800"/>
    </source>
</evidence>
<feature type="binding site" evidence="5">
    <location>
        <position position="40"/>
    </location>
    <ligand>
        <name>ATP</name>
        <dbReference type="ChEBI" id="CHEBI:30616"/>
    </ligand>
</feature>
<dbReference type="SMART" id="SM00220">
    <property type="entry name" value="S_TKc"/>
    <property type="match status" value="1"/>
</dbReference>
<dbReference type="Proteomes" id="UP000324800">
    <property type="component" value="Unassembled WGS sequence"/>
</dbReference>
<comment type="caution">
    <text evidence="8">The sequence shown here is derived from an EMBL/GenBank/DDBJ whole genome shotgun (WGS) entry which is preliminary data.</text>
</comment>
<dbReference type="GO" id="GO:0005829">
    <property type="term" value="C:cytosol"/>
    <property type="evidence" value="ECO:0007669"/>
    <property type="project" value="TreeGrafter"/>
</dbReference>
<keyword evidence="4 5" id="KW-0067">ATP-binding</keyword>
<dbReference type="OrthoDB" id="541276at2759"/>
<dbReference type="InterPro" id="IPR017441">
    <property type="entry name" value="Protein_kinase_ATP_BS"/>
</dbReference>
<dbReference type="GO" id="GO:0005524">
    <property type="term" value="F:ATP binding"/>
    <property type="evidence" value="ECO:0007669"/>
    <property type="project" value="UniProtKB-UniRule"/>
</dbReference>
<evidence type="ECO:0000256" key="6">
    <source>
        <dbReference type="RuleBase" id="RU000304"/>
    </source>
</evidence>
<organism evidence="8 9">
    <name type="scientific">Streblomastix strix</name>
    <dbReference type="NCBI Taxonomy" id="222440"/>
    <lineage>
        <taxon>Eukaryota</taxon>
        <taxon>Metamonada</taxon>
        <taxon>Preaxostyla</taxon>
        <taxon>Oxymonadida</taxon>
        <taxon>Streblomastigidae</taxon>
        <taxon>Streblomastix</taxon>
    </lineage>
</organism>
<dbReference type="GO" id="GO:0000045">
    <property type="term" value="P:autophagosome assembly"/>
    <property type="evidence" value="ECO:0007669"/>
    <property type="project" value="TreeGrafter"/>
</dbReference>
<feature type="domain" description="Protein kinase" evidence="7">
    <location>
        <begin position="12"/>
        <end position="178"/>
    </location>
</feature>
<dbReference type="GO" id="GO:0005776">
    <property type="term" value="C:autophagosome"/>
    <property type="evidence" value="ECO:0007669"/>
    <property type="project" value="TreeGrafter"/>
</dbReference>
<dbReference type="PROSITE" id="PS00108">
    <property type="entry name" value="PROTEIN_KINASE_ST"/>
    <property type="match status" value="1"/>
</dbReference>
<gene>
    <name evidence="8" type="ORF">EZS28_027902</name>
</gene>
<protein>
    <recommendedName>
        <fullName evidence="7">Protein kinase domain-containing protein</fullName>
    </recommendedName>
</protein>
<proteinExistence type="inferred from homology"/>
<reference evidence="8 9" key="1">
    <citation type="submission" date="2019-03" db="EMBL/GenBank/DDBJ databases">
        <title>Single cell metagenomics reveals metabolic interactions within the superorganism composed of flagellate Streblomastix strix and complex community of Bacteroidetes bacteria on its surface.</title>
        <authorList>
            <person name="Treitli S.C."/>
            <person name="Kolisko M."/>
            <person name="Husnik F."/>
            <person name="Keeling P."/>
            <person name="Hampl V."/>
        </authorList>
    </citation>
    <scope>NUCLEOTIDE SEQUENCE [LARGE SCALE GENOMIC DNA]</scope>
    <source>
        <strain evidence="8">ST1C</strain>
    </source>
</reference>
<evidence type="ECO:0000259" key="7">
    <source>
        <dbReference type="PROSITE" id="PS50011"/>
    </source>
</evidence>
<dbReference type="PROSITE" id="PS00107">
    <property type="entry name" value="PROTEIN_KINASE_ATP"/>
    <property type="match status" value="1"/>
</dbReference>
<dbReference type="SUPFAM" id="SSF56112">
    <property type="entry name" value="Protein kinase-like (PK-like)"/>
    <property type="match status" value="1"/>
</dbReference>
<evidence type="ECO:0000256" key="3">
    <source>
        <dbReference type="ARBA" id="ARBA00022777"/>
    </source>
</evidence>
<dbReference type="GO" id="GO:0000407">
    <property type="term" value="C:phagophore assembly site"/>
    <property type="evidence" value="ECO:0007669"/>
    <property type="project" value="TreeGrafter"/>
</dbReference>
<evidence type="ECO:0000256" key="1">
    <source>
        <dbReference type="ARBA" id="ARBA00022679"/>
    </source>
</evidence>
<dbReference type="GO" id="GO:0004674">
    <property type="term" value="F:protein serine/threonine kinase activity"/>
    <property type="evidence" value="ECO:0007669"/>
    <property type="project" value="UniProtKB-KW"/>
</dbReference>
<evidence type="ECO:0000256" key="4">
    <source>
        <dbReference type="ARBA" id="ARBA00022840"/>
    </source>
</evidence>
<feature type="non-terminal residue" evidence="8">
    <location>
        <position position="178"/>
    </location>
</feature>
<dbReference type="EMBL" id="SNRW01010433">
    <property type="protein sequence ID" value="KAA6376571.1"/>
    <property type="molecule type" value="Genomic_DNA"/>
</dbReference>
<dbReference type="PROSITE" id="PS50011">
    <property type="entry name" value="PROTEIN_KINASE_DOM"/>
    <property type="match status" value="1"/>
</dbReference>
<keyword evidence="3" id="KW-0418">Kinase</keyword>